<feature type="chain" id="PRO_5043853587" evidence="1">
    <location>
        <begin position="16"/>
        <end position="173"/>
    </location>
</feature>
<sequence length="173" mass="18737">MAGVMMLLTTPILLCSTPGPTLNSKEGAGNIAFTKRLKKPHDCAKRGEIQFQKKVTQGFEIFRVPWSQAKYPIHAQSSAEEVFNAGKSHPDSQTRCSLTCANPNFSLRTDGMCKAPHEASLAIAVDGLAALCPEAMAGLAQFLMCGLKQEIEILRNADFSSPSVSMPQQLQLK</sequence>
<gene>
    <name evidence="2" type="ORF">PoB_003670600</name>
</gene>
<comment type="caution">
    <text evidence="2">The sequence shown here is derived from an EMBL/GenBank/DDBJ whole genome shotgun (WGS) entry which is preliminary data.</text>
</comment>
<keyword evidence="3" id="KW-1185">Reference proteome</keyword>
<accession>A0AAV4AUI1</accession>
<feature type="signal peptide" evidence="1">
    <location>
        <begin position="1"/>
        <end position="15"/>
    </location>
</feature>
<evidence type="ECO:0000256" key="1">
    <source>
        <dbReference type="SAM" id="SignalP"/>
    </source>
</evidence>
<organism evidence="2 3">
    <name type="scientific">Plakobranchus ocellatus</name>
    <dbReference type="NCBI Taxonomy" id="259542"/>
    <lineage>
        <taxon>Eukaryota</taxon>
        <taxon>Metazoa</taxon>
        <taxon>Spiralia</taxon>
        <taxon>Lophotrochozoa</taxon>
        <taxon>Mollusca</taxon>
        <taxon>Gastropoda</taxon>
        <taxon>Heterobranchia</taxon>
        <taxon>Euthyneura</taxon>
        <taxon>Panpulmonata</taxon>
        <taxon>Sacoglossa</taxon>
        <taxon>Placobranchoidea</taxon>
        <taxon>Plakobranchidae</taxon>
        <taxon>Plakobranchus</taxon>
    </lineage>
</organism>
<dbReference type="Proteomes" id="UP000735302">
    <property type="component" value="Unassembled WGS sequence"/>
</dbReference>
<evidence type="ECO:0000313" key="3">
    <source>
        <dbReference type="Proteomes" id="UP000735302"/>
    </source>
</evidence>
<name>A0AAV4AUI1_9GAST</name>
<proteinExistence type="predicted"/>
<keyword evidence="1" id="KW-0732">Signal</keyword>
<reference evidence="2 3" key="1">
    <citation type="journal article" date="2021" name="Elife">
        <title>Chloroplast acquisition without the gene transfer in kleptoplastic sea slugs, Plakobranchus ocellatus.</title>
        <authorList>
            <person name="Maeda T."/>
            <person name="Takahashi S."/>
            <person name="Yoshida T."/>
            <person name="Shimamura S."/>
            <person name="Takaki Y."/>
            <person name="Nagai Y."/>
            <person name="Toyoda A."/>
            <person name="Suzuki Y."/>
            <person name="Arimoto A."/>
            <person name="Ishii H."/>
            <person name="Satoh N."/>
            <person name="Nishiyama T."/>
            <person name="Hasebe M."/>
            <person name="Maruyama T."/>
            <person name="Minagawa J."/>
            <person name="Obokata J."/>
            <person name="Shigenobu S."/>
        </authorList>
    </citation>
    <scope>NUCLEOTIDE SEQUENCE [LARGE SCALE GENOMIC DNA]</scope>
</reference>
<dbReference type="AlphaFoldDB" id="A0AAV4AUI1"/>
<dbReference type="EMBL" id="BLXT01004148">
    <property type="protein sequence ID" value="GFO10201.1"/>
    <property type="molecule type" value="Genomic_DNA"/>
</dbReference>
<evidence type="ECO:0000313" key="2">
    <source>
        <dbReference type="EMBL" id="GFO10201.1"/>
    </source>
</evidence>
<protein>
    <submittedName>
        <fullName evidence="2">Uncharacterized protein</fullName>
    </submittedName>
</protein>